<dbReference type="Gene3D" id="2.30.29.30">
    <property type="entry name" value="Pleckstrin-homology domain (PH domain)/Phosphotyrosine-binding domain (PTB)"/>
    <property type="match status" value="1"/>
</dbReference>
<feature type="compositionally biased region" description="Basic and acidic residues" evidence="2">
    <location>
        <begin position="346"/>
        <end position="358"/>
    </location>
</feature>
<dbReference type="PANTHER" id="PTHR22774">
    <property type="entry name" value="CHOREIN N-TERMINAL DOMAIN-CONTAINING PROTEIN"/>
    <property type="match status" value="1"/>
</dbReference>
<dbReference type="InterPro" id="IPR026728">
    <property type="entry name" value="BLTP3A/B"/>
</dbReference>
<evidence type="ECO:0000256" key="1">
    <source>
        <dbReference type="SAM" id="Coils"/>
    </source>
</evidence>
<dbReference type="CDD" id="cd00821">
    <property type="entry name" value="PH"/>
    <property type="match status" value="1"/>
</dbReference>
<dbReference type="PANTHER" id="PTHR22774:SF11">
    <property type="entry name" value="CHOREIN N-TERMINAL DOMAIN-CONTAINING PROTEIN"/>
    <property type="match status" value="1"/>
</dbReference>
<gene>
    <name evidence="4" type="ORF">ACHAWO_002534</name>
</gene>
<sequence>MENFVLNLFSDQLSKVILNYHDARMKINASFMAGKGSITNVKLNVNLLNQLLTQPPHGLLPYLRLKEATITELRLEVTSYTNLKKAPVVLVIDEVFVEAEEMMEYYFDGKHGTNTASSSNNAPVTNTSTAANKPAAAKQTAYGLLHRITDNLSVRINKIHISFQPLGKFKTKRAGVWTPPGVDLTLENVEWISVTQYGEVGTPEQIWAHNDLSAQQANIQSSTRAGGGHHHRMYTIFKRLSFKAAVGIVDATKAAVEQSTLISDCNIDVHVAYTRRLRDAGITGVDVDVLCHDADINLDLSEDLTANPLGCSFQSVLHLMVGLQHCMYKDRSFIDPLLPVGVSRESTTKNESTRKDKQPTTSENEEVELGPDDFLPTINMEEDELDESSEDEEEPDEENDEAFLAWKKEQGTETDTIVPDDSTSTSESDGASGAISISQRESSQSLASQEAALKYKRKRKAVIVLASGAQKFEKLSFSFTVRRVNVKLFLPYDNLNSQMQDGESINTVTNRHCIEMMAEGAMIECMWPKPNGEIGGNVQCSLRYVHVMESVHQFSDNQLSNAVVARYLPLMKIGSKLFDGQDLFSLASHWNSKLHRSKNENDILDDDQDGFPMMEKRQVSWKWARSGPKGSCAVSLKSTVSFVEEKLAMWSKTFVVHEASIGEIEICVDSDPIGRLAKAMCSTPWDDRWLTGDYMNDVTSDMMVDPEWTINGSNLQPIPTWYGSASGKLSSLSSDLRSITARFDRIIVRMPSPVYSFSSCGMADAICSVSSATILVTSQLPTGFLTGTITASDGLSTTFPNDEQDLSCKDNDQLISNASNIFRMQMTFSDFSLKTVPISEAHDDHMNYLIAPTKITSMMSLQHSNSVPSENVDETARAIQCIHVSVLLQSLHSNAVIERALCASSTLHYHLTGLMRHAKTAQTSSHLTTTADNAQLAVAASRESSISLIIVCVHIPDISLTLSSIRAGQSDVLKLCCVRLRRIEFAAETTQSTDDGCAKTISVNKCIVGGLSIQTASKNYELVDLMTVGMRDFQNGEDSSSESEEESIMLRACHSSDSSNHIISTIAADVSSPLEIDLNIDAMQTLQDVVIKALTAPVYFYTKSGQDRYEAYTQSTMAALLSLIFESFTSPVDAETSKSIEKVETIFTRMLVSNASVQVSDTAATNRDARFLLAFDEVDLTVGRVADIVQLEHPIFTYQCGRGDRWQSIVGVSTTDTFYALKSNHFLVSVDEYKKDVILAFSVDWNSIRGDEKVKNLLDTTSYFGTLMSVGMKLYFLIPGSSSKARVSSSTRELHSSIAKYHSNMLGILSKSEAKIEKLRLLLFSKERERVGMMAVAMPTKSGWLRICEGSLSFNRLFSTATLFKYWVVLSNSLLICYKTPDSPVPVFVLPVSPTTSMRVITIPSAPNGSIGIVGNHLEQTGFALVDSVSGTEIFCVSKDRDDFKAWVYAISCQLTGSSTKQLDDCVVKEHQDIEPPQANSLESNGSVEASGVIISASDSFIPDIVPDAQVLTNQLPDSSPDDDVDDMDMMDTISLSGSDDNPSALELDNAADVCHEQLESPQAEQHVSTPVAQHDVVKPKASTIPSTRDLIKTSRFATSKLNSALKSAKEKGRDSVQNRAELGQKLSGLRQNANMKMSQFSTVVKTSVQEHSRVDPRAVKQVDPALNSGLETLGESQVLDFPNNSVQPNRQEQMKKKLASLDQSMSTTMRRLKLDEKLNNISTAVRHAASEGQVVARQISNTGSVSQLKSSEQRQMKSIKMDARETFSSHSDLPVRVKSIKAGNPLVLHSDSYLTEKSQSLSKIKGDWYIGVQVHNEYEVPIGMPFSEMHSETVQSTSGDSGRKQMKFKITSTEVGTGMSESVFKSLSDVLIFNALISEALSSYDCAAQVAYKEETEGVESMEGFHKLTSIEKLRVCGSMLQGILDASNLSGSTSIQNGHCEVVKIFLHTLVSSYLTIDAIKATEDFLGITNMEVPGNMSRLAHDNATSPPSTLGSGVLPGSAKLSRVSSINSSASYAKDNSAFPSLIDVVMASYSKAIQERDEAVAKLSASSILKENTIIQKYLGNEGTAQSNSTQARNNSDEELQMLCKNLGQEIEMRTAAEQEVEGLKQRLELERSLAGSKELELKAQLEKYKLLLSKSGK</sequence>
<feature type="compositionally biased region" description="Low complexity" evidence="2">
    <location>
        <begin position="434"/>
        <end position="443"/>
    </location>
</feature>
<reference evidence="4 5" key="1">
    <citation type="submission" date="2024-10" db="EMBL/GenBank/DDBJ databases">
        <title>Updated reference genomes for cyclostephanoid diatoms.</title>
        <authorList>
            <person name="Roberts W.R."/>
            <person name="Alverson A.J."/>
        </authorList>
    </citation>
    <scope>NUCLEOTIDE SEQUENCE [LARGE SCALE GENOMIC DNA]</scope>
    <source>
        <strain evidence="4 5">AJA010-31</strain>
    </source>
</reference>
<dbReference type="EMBL" id="JALLPJ020001182">
    <property type="protein sequence ID" value="KAL3774671.1"/>
    <property type="molecule type" value="Genomic_DNA"/>
</dbReference>
<feature type="region of interest" description="Disordered" evidence="2">
    <location>
        <begin position="407"/>
        <end position="443"/>
    </location>
</feature>
<dbReference type="SMART" id="SM00233">
    <property type="entry name" value="PH"/>
    <property type="match status" value="1"/>
</dbReference>
<name>A0ABD3NI91_9STRA</name>
<protein>
    <recommendedName>
        <fullName evidence="3">PH domain-containing protein</fullName>
    </recommendedName>
</protein>
<keyword evidence="1" id="KW-0175">Coiled coil</keyword>
<keyword evidence="5" id="KW-1185">Reference proteome</keyword>
<organism evidence="4 5">
    <name type="scientific">Cyclotella atomus</name>
    <dbReference type="NCBI Taxonomy" id="382360"/>
    <lineage>
        <taxon>Eukaryota</taxon>
        <taxon>Sar</taxon>
        <taxon>Stramenopiles</taxon>
        <taxon>Ochrophyta</taxon>
        <taxon>Bacillariophyta</taxon>
        <taxon>Coscinodiscophyceae</taxon>
        <taxon>Thalassiosirophycidae</taxon>
        <taxon>Stephanodiscales</taxon>
        <taxon>Stephanodiscaceae</taxon>
        <taxon>Cyclotella</taxon>
    </lineage>
</organism>
<proteinExistence type="predicted"/>
<feature type="coiled-coil region" evidence="1">
    <location>
        <begin position="2094"/>
        <end position="2121"/>
    </location>
</feature>
<dbReference type="InterPro" id="IPR001849">
    <property type="entry name" value="PH_domain"/>
</dbReference>
<dbReference type="Proteomes" id="UP001530400">
    <property type="component" value="Unassembled WGS sequence"/>
</dbReference>
<evidence type="ECO:0000256" key="2">
    <source>
        <dbReference type="SAM" id="MobiDB-lite"/>
    </source>
</evidence>
<evidence type="ECO:0000313" key="5">
    <source>
        <dbReference type="Proteomes" id="UP001530400"/>
    </source>
</evidence>
<dbReference type="SUPFAM" id="SSF50729">
    <property type="entry name" value="PH domain-like"/>
    <property type="match status" value="1"/>
</dbReference>
<feature type="region of interest" description="Disordered" evidence="2">
    <location>
        <begin position="344"/>
        <end position="378"/>
    </location>
</feature>
<comment type="caution">
    <text evidence="4">The sequence shown here is derived from an EMBL/GenBank/DDBJ whole genome shotgun (WGS) entry which is preliminary data.</text>
</comment>
<evidence type="ECO:0000313" key="4">
    <source>
        <dbReference type="EMBL" id="KAL3774671.1"/>
    </source>
</evidence>
<accession>A0ABD3NI91</accession>
<feature type="domain" description="PH" evidence="3">
    <location>
        <begin position="1339"/>
        <end position="1458"/>
    </location>
</feature>
<dbReference type="InterPro" id="IPR011993">
    <property type="entry name" value="PH-like_dom_sf"/>
</dbReference>
<evidence type="ECO:0000259" key="3">
    <source>
        <dbReference type="SMART" id="SM00233"/>
    </source>
</evidence>